<evidence type="ECO:0000313" key="1">
    <source>
        <dbReference type="EMBL" id="MBB5318503.1"/>
    </source>
</evidence>
<protein>
    <submittedName>
        <fullName evidence="1">Ligand-binding SRPBCC domain-containing protein</fullName>
    </submittedName>
</protein>
<keyword evidence="2" id="KW-1185">Reference proteome</keyword>
<reference evidence="1" key="1">
    <citation type="submission" date="2020-08" db="EMBL/GenBank/DDBJ databases">
        <title>Genomic Encyclopedia of Type Strains, Phase IV (KMG-V): Genome sequencing to study the core and pangenomes of soil and plant-associated prokaryotes.</title>
        <authorList>
            <person name="Whitman W."/>
        </authorList>
    </citation>
    <scope>NUCLEOTIDE SEQUENCE [LARGE SCALE GENOMIC DNA]</scope>
    <source>
        <strain evidence="1">M8UP27</strain>
    </source>
</reference>
<comment type="caution">
    <text evidence="1">The sequence shown here is derived from an EMBL/GenBank/DDBJ whole genome shotgun (WGS) entry which is preliminary data.</text>
</comment>
<name>A0A7W8ILR9_9BACT</name>
<dbReference type="Gene3D" id="3.30.530.20">
    <property type="match status" value="1"/>
</dbReference>
<dbReference type="EMBL" id="JACHDY010000005">
    <property type="protein sequence ID" value="MBB5318503.1"/>
    <property type="molecule type" value="Genomic_DNA"/>
</dbReference>
<evidence type="ECO:0000313" key="2">
    <source>
        <dbReference type="Proteomes" id="UP000568106"/>
    </source>
</evidence>
<gene>
    <name evidence="1" type="ORF">HDF09_003202</name>
</gene>
<dbReference type="SUPFAM" id="SSF55961">
    <property type="entry name" value="Bet v1-like"/>
    <property type="match status" value="1"/>
</dbReference>
<dbReference type="AlphaFoldDB" id="A0A7W8ILR9"/>
<dbReference type="InterPro" id="IPR023393">
    <property type="entry name" value="START-like_dom_sf"/>
</dbReference>
<proteinExistence type="predicted"/>
<dbReference type="Proteomes" id="UP000568106">
    <property type="component" value="Unassembled WGS sequence"/>
</dbReference>
<organism evidence="1 2">
    <name type="scientific">Tunturiibacter empetritectus</name>
    <dbReference type="NCBI Taxonomy" id="3069691"/>
    <lineage>
        <taxon>Bacteria</taxon>
        <taxon>Pseudomonadati</taxon>
        <taxon>Acidobacteriota</taxon>
        <taxon>Terriglobia</taxon>
        <taxon>Terriglobales</taxon>
        <taxon>Acidobacteriaceae</taxon>
        <taxon>Tunturiibacter</taxon>
    </lineage>
</organism>
<accession>A0A7W8ILR9</accession>
<sequence length="164" mass="19271">MFTISDSIHINAPIERCFLLSTNIELVGKTLGMKPIEGKTRGMITPGDKLLWAGWKFGFPQMHETLITRYERPVFFQDTMGRGRFKRFQHDHHLFYIDGRTVLNDKIRFTLPLSWAGRLVARTILVPYLSRVLRRRLKLLKRIAESHEWRKYLPEEIEQTSAAS</sequence>